<dbReference type="GeneID" id="115884212"/>
<gene>
    <name evidence="10" type="primary">LOC115884212</name>
</gene>
<dbReference type="AlphaFoldDB" id="A0A6J2Y690"/>
<feature type="domain" description="DDE Tnp4" evidence="8">
    <location>
        <begin position="191"/>
        <end position="355"/>
    </location>
</feature>
<organism evidence="9 10">
    <name type="scientific">Sitophilus oryzae</name>
    <name type="common">Rice weevil</name>
    <name type="synonym">Curculio oryzae</name>
    <dbReference type="NCBI Taxonomy" id="7048"/>
    <lineage>
        <taxon>Eukaryota</taxon>
        <taxon>Metazoa</taxon>
        <taxon>Ecdysozoa</taxon>
        <taxon>Arthropoda</taxon>
        <taxon>Hexapoda</taxon>
        <taxon>Insecta</taxon>
        <taxon>Pterygota</taxon>
        <taxon>Neoptera</taxon>
        <taxon>Endopterygota</taxon>
        <taxon>Coleoptera</taxon>
        <taxon>Polyphaga</taxon>
        <taxon>Cucujiformia</taxon>
        <taxon>Curculionidae</taxon>
        <taxon>Dryophthorinae</taxon>
        <taxon>Sitophilus</taxon>
    </lineage>
</organism>
<name>A0A6J2Y690_SITOR</name>
<evidence type="ECO:0000256" key="2">
    <source>
        <dbReference type="ARBA" id="ARBA00004123"/>
    </source>
</evidence>
<keyword evidence="4" id="KW-0540">Nuclease</keyword>
<dbReference type="OrthoDB" id="8185584at2759"/>
<dbReference type="GO" id="GO:0016787">
    <property type="term" value="F:hydrolase activity"/>
    <property type="evidence" value="ECO:0007669"/>
    <property type="project" value="UniProtKB-KW"/>
</dbReference>
<keyword evidence="6" id="KW-0378">Hydrolase</keyword>
<protein>
    <submittedName>
        <fullName evidence="10">Nuclease HARBI1 isoform X1</fullName>
    </submittedName>
</protein>
<keyword evidence="5" id="KW-0479">Metal-binding</keyword>
<sequence>MYSDEQIKAAALLGLILLRRRQNRRRRYRKKRTIWVRKWIQNRSRYGATNTLLKELREGDEAFYKNFLRLSSNDFDYLLEKITPLIQKKDTFMRKAITLAERLVVTLRYLATVKVCALRKKIILGDSFQSLMYLFRIPTNTLSQIIPEVCKAIYDVLKDDYLKMPNTEAEWTKIADDFNTKWNFPNCLGSLDGKHINIKAPPNSGSLYFNYKGAHSIVLMALADANYKFTYINVGSPGRDSDGGVYSNCSLADAVTNNLLNIPNERPLPGRSTAVPFVFVADDAFALQPHIMKPFAFRNQSIQERIFNYRLSRARRIIENVFGICSARFRILRRSVELVPKKMKIIVCAIAALHNFIMSRKESANMYAPQGTFDVENEDGTIIRGNWRNEENSQHFVPLERIPRGISLEAKNVRDEYKNYFCREGEVPWQRNYI</sequence>
<comment type="cofactor">
    <cofactor evidence="1">
        <name>a divalent metal cation</name>
        <dbReference type="ChEBI" id="CHEBI:60240"/>
    </cofactor>
</comment>
<evidence type="ECO:0000259" key="8">
    <source>
        <dbReference type="Pfam" id="PF13359"/>
    </source>
</evidence>
<dbReference type="InParanoid" id="A0A6J2Y690"/>
<dbReference type="InterPro" id="IPR027806">
    <property type="entry name" value="HARBI1_dom"/>
</dbReference>
<dbReference type="GO" id="GO:0005634">
    <property type="term" value="C:nucleus"/>
    <property type="evidence" value="ECO:0007669"/>
    <property type="project" value="UniProtKB-SubCell"/>
</dbReference>
<dbReference type="Proteomes" id="UP000504635">
    <property type="component" value="Unplaced"/>
</dbReference>
<evidence type="ECO:0000313" key="9">
    <source>
        <dbReference type="Proteomes" id="UP000504635"/>
    </source>
</evidence>
<dbReference type="FunCoup" id="A0A6J2Y690">
    <property type="interactions" value="1"/>
</dbReference>
<proteinExistence type="inferred from homology"/>
<keyword evidence="7" id="KW-0539">Nucleus</keyword>
<evidence type="ECO:0000256" key="1">
    <source>
        <dbReference type="ARBA" id="ARBA00001968"/>
    </source>
</evidence>
<comment type="subcellular location">
    <subcellularLocation>
        <location evidence="2">Nucleus</location>
    </subcellularLocation>
</comment>
<comment type="similarity">
    <text evidence="3">Belongs to the HARBI1 family.</text>
</comment>
<evidence type="ECO:0000256" key="6">
    <source>
        <dbReference type="ARBA" id="ARBA00022801"/>
    </source>
</evidence>
<evidence type="ECO:0000256" key="7">
    <source>
        <dbReference type="ARBA" id="ARBA00023242"/>
    </source>
</evidence>
<keyword evidence="9" id="KW-1185">Reference proteome</keyword>
<evidence type="ECO:0000256" key="5">
    <source>
        <dbReference type="ARBA" id="ARBA00022723"/>
    </source>
</evidence>
<evidence type="ECO:0000256" key="4">
    <source>
        <dbReference type="ARBA" id="ARBA00022722"/>
    </source>
</evidence>
<dbReference type="GO" id="GO:0046872">
    <property type="term" value="F:metal ion binding"/>
    <property type="evidence" value="ECO:0007669"/>
    <property type="project" value="UniProtKB-KW"/>
</dbReference>
<dbReference type="RefSeq" id="XP_030758574.1">
    <property type="nucleotide sequence ID" value="XM_030902714.1"/>
</dbReference>
<reference evidence="10" key="1">
    <citation type="submission" date="2025-08" db="UniProtKB">
        <authorList>
            <consortium name="RefSeq"/>
        </authorList>
    </citation>
    <scope>IDENTIFICATION</scope>
    <source>
        <tissue evidence="10">Gonads</tissue>
    </source>
</reference>
<dbReference type="InterPro" id="IPR045249">
    <property type="entry name" value="HARBI1-like"/>
</dbReference>
<dbReference type="Pfam" id="PF13359">
    <property type="entry name" value="DDE_Tnp_4"/>
    <property type="match status" value="1"/>
</dbReference>
<dbReference type="PANTHER" id="PTHR22930">
    <property type="match status" value="1"/>
</dbReference>
<evidence type="ECO:0000313" key="10">
    <source>
        <dbReference type="RefSeq" id="XP_030758574.1"/>
    </source>
</evidence>
<dbReference type="KEGG" id="soy:115884212"/>
<accession>A0A6J2Y690</accession>
<dbReference type="GO" id="GO:0004518">
    <property type="term" value="F:nuclease activity"/>
    <property type="evidence" value="ECO:0007669"/>
    <property type="project" value="UniProtKB-KW"/>
</dbReference>
<dbReference type="PANTHER" id="PTHR22930:SF269">
    <property type="entry name" value="NUCLEASE HARBI1-LIKE PROTEIN"/>
    <property type="match status" value="1"/>
</dbReference>
<evidence type="ECO:0000256" key="3">
    <source>
        <dbReference type="ARBA" id="ARBA00006958"/>
    </source>
</evidence>